<keyword evidence="1" id="KW-0812">Transmembrane</keyword>
<dbReference type="RefSeq" id="WP_173086349.1">
    <property type="nucleotide sequence ID" value="NZ_BAABJB010000008.1"/>
</dbReference>
<name>A0A6V8LUW7_9ACTN</name>
<feature type="transmembrane region" description="Helical" evidence="1">
    <location>
        <begin position="72"/>
        <end position="97"/>
    </location>
</feature>
<organism evidence="2 3">
    <name type="scientific">Phytohabitans rumicis</name>
    <dbReference type="NCBI Taxonomy" id="1076125"/>
    <lineage>
        <taxon>Bacteria</taxon>
        <taxon>Bacillati</taxon>
        <taxon>Actinomycetota</taxon>
        <taxon>Actinomycetes</taxon>
        <taxon>Micromonosporales</taxon>
        <taxon>Micromonosporaceae</taxon>
    </lineage>
</organism>
<gene>
    <name evidence="2" type="ORF">Prum_102170</name>
</gene>
<feature type="transmembrane region" description="Helical" evidence="1">
    <location>
        <begin position="432"/>
        <end position="456"/>
    </location>
</feature>
<sequence length="466" mass="49509">MTRGSHQDALERWYRWLLRAYPRRYRSLRGTEMLTTLLDAAEPGQRRPHPRDAVDLLLGGARCRFAVPRGQAYLAVAVVVAAFAGLTAAAAAGRLAWPAAAPEPSLAAAQAAAAVAMPLPQSGPPSRYDDPLALDQGSARVEFSYVAPADRPVADVVRQSHGRLAADGWRVGPLEPGDHLIEFSASKGDHLVQVRGYFGLSNVDSLTVWVSGRVAHWLAPAVGGALCAGAAAGWLLAAWALRRFRRHGLRARLAAGVLAAPGLLATGSALFAGAYQALAVGPKDGWTPHDSLFAAAALAAVGPLAGLAAAALALAAVVVALPVRPDPPAPTPPERAWRYRLWGMAGTHLAFAAAWCTVVVLFLVRGQHLLGPVNDPKELIPFGYHPMNPFMWLYAALALLYLFGFMASPVLLSISVPLLVTGRRVARRAGLWAAWRTLLLAAATAVLLPIMTFTPLGQEATTWWLD</sequence>
<feature type="transmembrane region" description="Helical" evidence="1">
    <location>
        <begin position="253"/>
        <end position="272"/>
    </location>
</feature>
<reference evidence="2 3" key="2">
    <citation type="submission" date="2020-03" db="EMBL/GenBank/DDBJ databases">
        <authorList>
            <person name="Ichikawa N."/>
            <person name="Kimura A."/>
            <person name="Kitahashi Y."/>
            <person name="Uohara A."/>
        </authorList>
    </citation>
    <scope>NUCLEOTIDE SEQUENCE [LARGE SCALE GENOMIC DNA]</scope>
    <source>
        <strain evidence="2 3">NBRC 108638</strain>
    </source>
</reference>
<protein>
    <submittedName>
        <fullName evidence="2">Uncharacterized protein</fullName>
    </submittedName>
</protein>
<feature type="transmembrane region" description="Helical" evidence="1">
    <location>
        <begin position="217"/>
        <end position="241"/>
    </location>
</feature>
<feature type="transmembrane region" description="Helical" evidence="1">
    <location>
        <begin position="391"/>
        <end position="420"/>
    </location>
</feature>
<evidence type="ECO:0000313" key="3">
    <source>
        <dbReference type="Proteomes" id="UP000482960"/>
    </source>
</evidence>
<reference evidence="2 3" key="1">
    <citation type="submission" date="2020-03" db="EMBL/GenBank/DDBJ databases">
        <title>Whole genome shotgun sequence of Phytohabitans rumicis NBRC 108638.</title>
        <authorList>
            <person name="Komaki H."/>
            <person name="Tamura T."/>
        </authorList>
    </citation>
    <scope>NUCLEOTIDE SEQUENCE [LARGE SCALE GENOMIC DNA]</scope>
    <source>
        <strain evidence="2 3">NBRC 108638</strain>
    </source>
</reference>
<accession>A0A6V8LUW7</accession>
<keyword evidence="1" id="KW-0472">Membrane</keyword>
<proteinExistence type="predicted"/>
<dbReference type="AlphaFoldDB" id="A0A6V8LUW7"/>
<comment type="caution">
    <text evidence="2">The sequence shown here is derived from an EMBL/GenBank/DDBJ whole genome shotgun (WGS) entry which is preliminary data.</text>
</comment>
<keyword evidence="3" id="KW-1185">Reference proteome</keyword>
<dbReference type="EMBL" id="BLPG01000002">
    <property type="protein sequence ID" value="GFJ96575.1"/>
    <property type="molecule type" value="Genomic_DNA"/>
</dbReference>
<dbReference type="Proteomes" id="UP000482960">
    <property type="component" value="Unassembled WGS sequence"/>
</dbReference>
<keyword evidence="1" id="KW-1133">Transmembrane helix</keyword>
<evidence type="ECO:0000256" key="1">
    <source>
        <dbReference type="SAM" id="Phobius"/>
    </source>
</evidence>
<feature type="transmembrane region" description="Helical" evidence="1">
    <location>
        <begin position="341"/>
        <end position="364"/>
    </location>
</feature>
<evidence type="ECO:0000313" key="2">
    <source>
        <dbReference type="EMBL" id="GFJ96575.1"/>
    </source>
</evidence>
<feature type="transmembrane region" description="Helical" evidence="1">
    <location>
        <begin position="292"/>
        <end position="321"/>
    </location>
</feature>